<dbReference type="Proteomes" id="UP001152755">
    <property type="component" value="Unassembled WGS sequence"/>
</dbReference>
<evidence type="ECO:0000313" key="8">
    <source>
        <dbReference type="Proteomes" id="UP001152755"/>
    </source>
</evidence>
<evidence type="ECO:0000256" key="4">
    <source>
        <dbReference type="ARBA" id="ARBA00023136"/>
    </source>
</evidence>
<reference evidence="7" key="1">
    <citation type="submission" date="2022-08" db="EMBL/GenBank/DDBJ databases">
        <title>Genome analysis of Corynebacteriales strain.</title>
        <authorList>
            <person name="Lee S.D."/>
        </authorList>
    </citation>
    <scope>NUCLEOTIDE SEQUENCE</scope>
    <source>
        <strain evidence="7">D3-21</strain>
    </source>
</reference>
<comment type="caution">
    <text evidence="7">The sequence shown here is derived from an EMBL/GenBank/DDBJ whole genome shotgun (WGS) entry which is preliminary data.</text>
</comment>
<name>A0A9X4RF97_9ACTN</name>
<feature type="transmembrane region" description="Helical" evidence="5">
    <location>
        <begin position="356"/>
        <end position="378"/>
    </location>
</feature>
<sequence length="567" mass="58782">MRNNTIGRLTQAAGQWCRGRLPERRHFRRDLVAGLPGAISSVPDGMACGLLAGVNPVNGLYASFAGRTFGSLPTGTKLMVVATTSAAALAAGSGLAGVPEPDRARALGLLTLLAGVIMLVAAALKLGRYTRFVSHSVMTGFLTGVSLNIVFGQLPDLVGAKASGSVAATKALDLVTHPGRIDLSSLLTGVITLAVLIGLMRTRFALIGSLAALVASTMVVIGFGLDSVRRVSDVGTIPRGIPLPGIPDLTLLTPSLLASAAAVAVIVLVQGAGVAEVAPNPDGSRSMPNQDFAGQGVGNIASALFGGQPVGGSVGQTAVNVTAGAKSRWGGVLSGLWMVLILIAFSGLVGKVPMPTLAAILIFAAIGSIRLGTITTILRSGSTSVIALVTTLVATLALPVSAAVGIGVALSLLLQLNQEAMDLRLVRLIPEAEHDFREVRAPKHLRDGDIVILDVYGSLFYAGSRTLQVMLPDPDGAEAPEVILRLRGRTTLGATFFAVLLDYADRLERTGGRLYLTGLSKDLAEYWNEERLQGLGLSVHTFNATALLGESTRQALQDAQTHQIVRE</sequence>
<feature type="transmembrane region" description="Helical" evidence="5">
    <location>
        <begin position="329"/>
        <end position="350"/>
    </location>
</feature>
<feature type="transmembrane region" description="Helical" evidence="5">
    <location>
        <begin position="181"/>
        <end position="199"/>
    </location>
</feature>
<proteinExistence type="predicted"/>
<dbReference type="AlphaFoldDB" id="A0A9X4RF97"/>
<evidence type="ECO:0000313" key="7">
    <source>
        <dbReference type="EMBL" id="MDG3016403.1"/>
    </source>
</evidence>
<dbReference type="RefSeq" id="WP_277830544.1">
    <property type="nucleotide sequence ID" value="NZ_JAAIVF010000001.1"/>
</dbReference>
<gene>
    <name evidence="7" type="ORF">NVS88_17750</name>
</gene>
<dbReference type="GO" id="GO:0016020">
    <property type="term" value="C:membrane"/>
    <property type="evidence" value="ECO:0007669"/>
    <property type="project" value="UniProtKB-SubCell"/>
</dbReference>
<dbReference type="EMBL" id="JANRHA010000013">
    <property type="protein sequence ID" value="MDG3016403.1"/>
    <property type="molecule type" value="Genomic_DNA"/>
</dbReference>
<comment type="subcellular location">
    <subcellularLocation>
        <location evidence="1">Membrane</location>
        <topology evidence="1">Multi-pass membrane protein</topology>
    </subcellularLocation>
</comment>
<dbReference type="InterPro" id="IPR036513">
    <property type="entry name" value="STAS_dom_sf"/>
</dbReference>
<dbReference type="PANTHER" id="PTHR11814">
    <property type="entry name" value="SULFATE TRANSPORTER"/>
    <property type="match status" value="1"/>
</dbReference>
<dbReference type="GO" id="GO:0055085">
    <property type="term" value="P:transmembrane transport"/>
    <property type="evidence" value="ECO:0007669"/>
    <property type="project" value="InterPro"/>
</dbReference>
<dbReference type="InterPro" id="IPR011547">
    <property type="entry name" value="SLC26A/SulP_dom"/>
</dbReference>
<feature type="transmembrane region" description="Helical" evidence="5">
    <location>
        <begin position="136"/>
        <end position="154"/>
    </location>
</feature>
<keyword evidence="8" id="KW-1185">Reference proteome</keyword>
<dbReference type="InterPro" id="IPR002645">
    <property type="entry name" value="STAS_dom"/>
</dbReference>
<evidence type="ECO:0000259" key="6">
    <source>
        <dbReference type="PROSITE" id="PS50801"/>
    </source>
</evidence>
<feature type="transmembrane region" description="Helical" evidence="5">
    <location>
        <begin position="385"/>
        <end position="414"/>
    </location>
</feature>
<evidence type="ECO:0000256" key="1">
    <source>
        <dbReference type="ARBA" id="ARBA00004141"/>
    </source>
</evidence>
<dbReference type="Pfam" id="PF00916">
    <property type="entry name" value="Sulfate_transp"/>
    <property type="match status" value="1"/>
</dbReference>
<protein>
    <submittedName>
        <fullName evidence="7">SulP family inorganic anion transporter</fullName>
    </submittedName>
</protein>
<dbReference type="Gene3D" id="3.30.750.24">
    <property type="entry name" value="STAS domain"/>
    <property type="match status" value="1"/>
</dbReference>
<evidence type="ECO:0000256" key="3">
    <source>
        <dbReference type="ARBA" id="ARBA00022989"/>
    </source>
</evidence>
<feature type="transmembrane region" description="Helical" evidence="5">
    <location>
        <begin position="104"/>
        <end position="124"/>
    </location>
</feature>
<evidence type="ECO:0000256" key="5">
    <source>
        <dbReference type="SAM" id="Phobius"/>
    </source>
</evidence>
<feature type="transmembrane region" description="Helical" evidence="5">
    <location>
        <begin position="78"/>
        <end position="98"/>
    </location>
</feature>
<keyword evidence="3 5" id="KW-1133">Transmembrane helix</keyword>
<dbReference type="SUPFAM" id="SSF52091">
    <property type="entry name" value="SpoIIaa-like"/>
    <property type="match status" value="1"/>
</dbReference>
<feature type="domain" description="STAS" evidence="6">
    <location>
        <begin position="449"/>
        <end position="559"/>
    </location>
</feature>
<dbReference type="InterPro" id="IPR001902">
    <property type="entry name" value="SLC26A/SulP_fam"/>
</dbReference>
<keyword evidence="2 5" id="KW-0812">Transmembrane</keyword>
<accession>A0A9X4RF97</accession>
<organism evidence="7 8">
    <name type="scientific">Speluncibacter jeojiensis</name>
    <dbReference type="NCBI Taxonomy" id="2710754"/>
    <lineage>
        <taxon>Bacteria</taxon>
        <taxon>Bacillati</taxon>
        <taxon>Actinomycetota</taxon>
        <taxon>Actinomycetes</taxon>
        <taxon>Mycobacteriales</taxon>
        <taxon>Speluncibacteraceae</taxon>
        <taxon>Speluncibacter</taxon>
    </lineage>
</organism>
<feature type="transmembrane region" description="Helical" evidence="5">
    <location>
        <begin position="206"/>
        <end position="225"/>
    </location>
</feature>
<dbReference type="PROSITE" id="PS50801">
    <property type="entry name" value="STAS"/>
    <property type="match status" value="1"/>
</dbReference>
<feature type="transmembrane region" description="Helical" evidence="5">
    <location>
        <begin position="256"/>
        <end position="278"/>
    </location>
</feature>
<keyword evidence="4 5" id="KW-0472">Membrane</keyword>
<evidence type="ECO:0000256" key="2">
    <source>
        <dbReference type="ARBA" id="ARBA00022692"/>
    </source>
</evidence>